<dbReference type="PATRIC" id="fig|656179.3.peg.5309"/>
<sequence>MSALIVQISAGLEQGGVRPDIAYVQARDIASLLACGKFLSAYEPLVTPDTTGAQAPHQQAIAVRIIHGAVFIHTTATFKDNAAPNQDPPRLTQVVDLEVKLRSMPGRSRSVGRLEAEVTKATVQLARSSRHDALIAETKRRLGVPAAASSRWERLTRALSKLFGDRGIRFVAGNVNDLTDPALLARPAGIGLSLEGIEDPSWFVCAEQAYGHRRHAVASYRSDEDGYAYVVRRNGTEVEAETQRAVTDLCARILAADRATLLRLDTYANIGEPRSFCGVPELADRTSPRATPLHPYAYGRGNEHVRELAELGAQNDAMLLDAVCTALNGALFPAPGTHRLVIEVDGEDIVDQHLLKACEALSNLEQLALARPQELAPSLAAWVTDSGLPGPWPDELNMAAVKRAVVGSVIERIKQALPDDVALRRQVLATLAGADVAMHRVCQTHGLPTFENELERRQITLSARRTNPRLLDGPVDIAFNSWQHTLSPNGRVCFGDEPNNVFPAHMLSTAMLLAKASFRVTNEHSRLTSVQYEAQLALVVARNNAAQPGQ</sequence>
<evidence type="ECO:0000313" key="1">
    <source>
        <dbReference type="EMBL" id="AKM33379.1"/>
    </source>
</evidence>
<dbReference type="KEGG" id="pfg:AB870_24675"/>
<dbReference type="Proteomes" id="UP000035651">
    <property type="component" value="Plasmid pPF72-1"/>
</dbReference>
<dbReference type="AlphaFoldDB" id="A0A0H3WZ24"/>
<organism evidence="1 2">
    <name type="scientific">Pandoraea faecigallinarum</name>
    <dbReference type="NCBI Taxonomy" id="656179"/>
    <lineage>
        <taxon>Bacteria</taxon>
        <taxon>Pseudomonadati</taxon>
        <taxon>Pseudomonadota</taxon>
        <taxon>Betaproteobacteria</taxon>
        <taxon>Burkholderiales</taxon>
        <taxon>Burkholderiaceae</taxon>
        <taxon>Pandoraea</taxon>
    </lineage>
</organism>
<reference evidence="1" key="1">
    <citation type="submission" date="2016-06" db="EMBL/GenBank/DDBJ databases">
        <title>Complete Genome Sequence of Pandoraea faecigallinarum DSM-23572.</title>
        <authorList>
            <person name="Yong D."/>
            <person name="Ee R."/>
            <person name="Lim Y.-L."/>
            <person name="Yin W.-F."/>
            <person name="Chan K.-G."/>
        </authorList>
    </citation>
    <scope>NUCLEOTIDE SEQUENCE</scope>
    <source>
        <strain evidence="1">DSM 23572</strain>
        <plasmid evidence="1">pPF72-1</plasmid>
    </source>
</reference>
<dbReference type="EMBL" id="CP011808">
    <property type="protein sequence ID" value="AKM33379.1"/>
    <property type="molecule type" value="Genomic_DNA"/>
</dbReference>
<protein>
    <submittedName>
        <fullName evidence="1">Uncharacterized protein</fullName>
    </submittedName>
</protein>
<name>A0A0H3WZ24_9BURK</name>
<proteinExistence type="predicted"/>
<gene>
    <name evidence="1" type="ORF">AB870_24675</name>
</gene>
<accession>A0A0H3WZ24</accession>
<geneLocation type="plasmid" evidence="1 2">
    <name>pPF72-1</name>
</geneLocation>
<keyword evidence="1" id="KW-0614">Plasmid</keyword>
<evidence type="ECO:0000313" key="2">
    <source>
        <dbReference type="Proteomes" id="UP000035651"/>
    </source>
</evidence>
<keyword evidence="2" id="KW-1185">Reference proteome</keyword>
<dbReference type="RefSeq" id="WP_047909340.1">
    <property type="nucleotide sequence ID" value="NZ_CP011808.2"/>
</dbReference>
<dbReference type="OrthoDB" id="8945689at2"/>